<evidence type="ECO:0000256" key="3">
    <source>
        <dbReference type="ARBA" id="ARBA00022605"/>
    </source>
</evidence>
<dbReference type="FunFam" id="3.30.360.10:FF:000014">
    <property type="entry name" value="N-acetyl-gamma-glutamyl-phosphate reductase"/>
    <property type="match status" value="1"/>
</dbReference>
<dbReference type="InterPro" id="IPR023013">
    <property type="entry name" value="AGPR_AS"/>
</dbReference>
<dbReference type="InterPro" id="IPR000706">
    <property type="entry name" value="AGPR_type-1"/>
</dbReference>
<keyword evidence="5 7" id="KW-0560">Oxidoreductase</keyword>
<evidence type="ECO:0000256" key="7">
    <source>
        <dbReference type="HAMAP-Rule" id="MF_00150"/>
    </source>
</evidence>
<evidence type="ECO:0000256" key="2">
    <source>
        <dbReference type="ARBA" id="ARBA00022571"/>
    </source>
</evidence>
<evidence type="ECO:0000313" key="11">
    <source>
        <dbReference type="Proteomes" id="UP000002315"/>
    </source>
</evidence>
<dbReference type="Pfam" id="PF01118">
    <property type="entry name" value="Semialdhyde_dh"/>
    <property type="match status" value="1"/>
</dbReference>
<dbReference type="InterPro" id="IPR050085">
    <property type="entry name" value="AGPR"/>
</dbReference>
<dbReference type="OrthoDB" id="372053at2157"/>
<dbReference type="Gene3D" id="3.30.360.10">
    <property type="entry name" value="Dihydrodipicolinate Reductase, domain 2"/>
    <property type="match status" value="1"/>
</dbReference>
<dbReference type="SUPFAM" id="SSF55347">
    <property type="entry name" value="Glyceraldehyde-3-phosphate dehydrogenase-like, C-terminal domain"/>
    <property type="match status" value="1"/>
</dbReference>
<evidence type="ECO:0000256" key="1">
    <source>
        <dbReference type="ARBA" id="ARBA00004862"/>
    </source>
</evidence>
<proteinExistence type="inferred from homology"/>
<keyword evidence="11" id="KW-1185">Reference proteome</keyword>
<dbReference type="KEGG" id="mfv:Mfer_1171"/>
<comment type="catalytic activity">
    <reaction evidence="6 7">
        <text>N-acetyl-L-glutamate 5-semialdehyde + phosphate + NADP(+) = N-acetyl-L-glutamyl 5-phosphate + NADPH + H(+)</text>
        <dbReference type="Rhea" id="RHEA:21588"/>
        <dbReference type="ChEBI" id="CHEBI:15378"/>
        <dbReference type="ChEBI" id="CHEBI:29123"/>
        <dbReference type="ChEBI" id="CHEBI:43474"/>
        <dbReference type="ChEBI" id="CHEBI:57783"/>
        <dbReference type="ChEBI" id="CHEBI:57936"/>
        <dbReference type="ChEBI" id="CHEBI:58349"/>
        <dbReference type="EC" id="1.2.1.38"/>
    </reaction>
</comment>
<comment type="subcellular location">
    <subcellularLocation>
        <location evidence="7">Cytoplasm</location>
    </subcellularLocation>
</comment>
<comment type="function">
    <text evidence="7">Catalyzes the NADPH-dependent reduction of N-acetyl-5-glutamyl phosphate to yield N-acetyl-L-glutamate 5-semialdehyde.</text>
</comment>
<dbReference type="PANTHER" id="PTHR32338">
    <property type="entry name" value="N-ACETYL-GAMMA-GLUTAMYL-PHOSPHATE REDUCTASE, CHLOROPLASTIC-RELATED-RELATED"/>
    <property type="match status" value="1"/>
</dbReference>
<dbReference type="GO" id="GO:0005737">
    <property type="term" value="C:cytoplasm"/>
    <property type="evidence" value="ECO:0007669"/>
    <property type="project" value="UniProtKB-SubCell"/>
</dbReference>
<keyword evidence="7" id="KW-0963">Cytoplasm</keyword>
<gene>
    <name evidence="7" type="primary">argC</name>
    <name evidence="10" type="ordered locus">Mfer_1171</name>
</gene>
<dbReference type="GO" id="GO:0006526">
    <property type="term" value="P:L-arginine biosynthetic process"/>
    <property type="evidence" value="ECO:0007669"/>
    <property type="project" value="UniProtKB-UniRule"/>
</dbReference>
<evidence type="ECO:0000256" key="6">
    <source>
        <dbReference type="ARBA" id="ARBA00050557"/>
    </source>
</evidence>
<name>E3GWN8_METFV</name>
<evidence type="ECO:0000259" key="9">
    <source>
        <dbReference type="SMART" id="SM00859"/>
    </source>
</evidence>
<dbReference type="InterPro" id="IPR058924">
    <property type="entry name" value="AGPR_dimerisation_dom"/>
</dbReference>
<dbReference type="InterPro" id="IPR000534">
    <property type="entry name" value="Semialdehyde_DH_NAD-bd"/>
</dbReference>
<feature type="active site" evidence="7 8">
    <location>
        <position position="144"/>
    </location>
</feature>
<organism evidence="10 11">
    <name type="scientific">Methanothermus fervidus (strain ATCC 43054 / DSM 2088 / JCM 10308 / V24 S)</name>
    <dbReference type="NCBI Taxonomy" id="523846"/>
    <lineage>
        <taxon>Archaea</taxon>
        <taxon>Methanobacteriati</taxon>
        <taxon>Methanobacteriota</taxon>
        <taxon>Methanomada group</taxon>
        <taxon>Methanobacteria</taxon>
        <taxon>Methanobacteriales</taxon>
        <taxon>Methanothermaceae</taxon>
        <taxon>Methanothermus</taxon>
    </lineage>
</organism>
<keyword evidence="3 7" id="KW-0028">Amino-acid biosynthesis</keyword>
<comment type="pathway">
    <text evidence="1 7">Amino-acid biosynthesis; L-arginine biosynthesis; N(2)-acetyl-L-ornithine from L-glutamate: step 3/4.</text>
</comment>
<dbReference type="UniPathway" id="UPA00068">
    <property type="reaction ID" value="UER00108"/>
</dbReference>
<keyword evidence="4 7" id="KW-0521">NADP</keyword>
<dbReference type="GO" id="GO:0070401">
    <property type="term" value="F:NADP+ binding"/>
    <property type="evidence" value="ECO:0007669"/>
    <property type="project" value="InterPro"/>
</dbReference>
<dbReference type="Gene3D" id="3.40.50.720">
    <property type="entry name" value="NAD(P)-binding Rossmann-like Domain"/>
    <property type="match status" value="1"/>
</dbReference>
<evidence type="ECO:0000256" key="8">
    <source>
        <dbReference type="PROSITE-ProRule" id="PRU10010"/>
    </source>
</evidence>
<evidence type="ECO:0000313" key="10">
    <source>
        <dbReference type="EMBL" id="ADP77957.1"/>
    </source>
</evidence>
<dbReference type="SUPFAM" id="SSF51735">
    <property type="entry name" value="NAD(P)-binding Rossmann-fold domains"/>
    <property type="match status" value="1"/>
</dbReference>
<dbReference type="EMBL" id="CP002278">
    <property type="protein sequence ID" value="ADP77957.1"/>
    <property type="molecule type" value="Genomic_DNA"/>
</dbReference>
<dbReference type="STRING" id="523846.Mfer_1171"/>
<dbReference type="InterPro" id="IPR036291">
    <property type="entry name" value="NAD(P)-bd_dom_sf"/>
</dbReference>
<dbReference type="AlphaFoldDB" id="E3GWN8"/>
<dbReference type="PANTHER" id="PTHR32338:SF10">
    <property type="entry name" value="N-ACETYL-GAMMA-GLUTAMYL-PHOSPHATE REDUCTASE, CHLOROPLASTIC-RELATED"/>
    <property type="match status" value="1"/>
</dbReference>
<dbReference type="Pfam" id="PF22698">
    <property type="entry name" value="Semialdhyde_dhC_1"/>
    <property type="match status" value="1"/>
</dbReference>
<accession>E3GWN8</accession>
<comment type="similarity">
    <text evidence="7">Belongs to the NAGSA dehydrogenase family. Type 1 subfamily.</text>
</comment>
<dbReference type="HAMAP" id="MF_00150">
    <property type="entry name" value="ArgC_type1"/>
    <property type="match status" value="1"/>
</dbReference>
<dbReference type="SMART" id="SM00859">
    <property type="entry name" value="Semialdhyde_dh"/>
    <property type="match status" value="1"/>
</dbReference>
<dbReference type="EC" id="1.2.1.38" evidence="7"/>
<evidence type="ECO:0000256" key="4">
    <source>
        <dbReference type="ARBA" id="ARBA00022857"/>
    </source>
</evidence>
<dbReference type="Proteomes" id="UP000002315">
    <property type="component" value="Chromosome"/>
</dbReference>
<dbReference type="GO" id="GO:0003942">
    <property type="term" value="F:N-acetyl-gamma-glutamyl-phosphate reductase activity"/>
    <property type="evidence" value="ECO:0007669"/>
    <property type="project" value="UniProtKB-UniRule"/>
</dbReference>
<reference evidence="10 11" key="1">
    <citation type="journal article" date="2010" name="Stand. Genomic Sci.">
        <title>Complete genome sequence of Methanothermus fervidus type strain (V24S).</title>
        <authorList>
            <person name="Anderson I."/>
            <person name="Djao O.D."/>
            <person name="Misra M."/>
            <person name="Chertkov O."/>
            <person name="Nolan M."/>
            <person name="Lucas S."/>
            <person name="Lapidus A."/>
            <person name="Del Rio T.G."/>
            <person name="Tice H."/>
            <person name="Cheng J.F."/>
            <person name="Tapia R."/>
            <person name="Han C."/>
            <person name="Goodwin L."/>
            <person name="Pitluck S."/>
            <person name="Liolios K."/>
            <person name="Ivanova N."/>
            <person name="Mavromatis K."/>
            <person name="Mikhailova N."/>
            <person name="Pati A."/>
            <person name="Brambilla E."/>
            <person name="Chen A."/>
            <person name="Palaniappan K."/>
            <person name="Land M."/>
            <person name="Hauser L."/>
            <person name="Chang Y.J."/>
            <person name="Jeffries C.D."/>
            <person name="Sikorski J."/>
            <person name="Spring S."/>
            <person name="Rohde M."/>
            <person name="Eichinger K."/>
            <person name="Huber H."/>
            <person name="Wirth R."/>
            <person name="Goker M."/>
            <person name="Detter J.C."/>
            <person name="Woyke T."/>
            <person name="Bristow J."/>
            <person name="Eisen J.A."/>
            <person name="Markowitz V."/>
            <person name="Hugenholtz P."/>
            <person name="Klenk H.P."/>
            <person name="Kyrpides N.C."/>
        </authorList>
    </citation>
    <scope>NUCLEOTIDE SEQUENCE [LARGE SCALE GENOMIC DNA]</scope>
    <source>
        <strain evidence="11">ATCC 43054 / DSM 2088 / JCM 10308 / V24 S</strain>
    </source>
</reference>
<evidence type="ECO:0000256" key="5">
    <source>
        <dbReference type="ARBA" id="ARBA00023002"/>
    </source>
</evidence>
<sequence length="334" mass="37030">MAEVAIVGASGYTGGELLRFLIKHPNIEIVAAASRKHDGVPIHKIHPHLQNTGLKFKNIDPEDIDADLVFTATPHGASMKIVPKILERGIRVIDLSGDYRFDNVEVYEKWYGIKHEHPLDAVYGLPELYRDEIKKADLVANPGCFPTGAILACLPLVHKNLTKMIVIDSKTGVSGAGINPSHMTHFPECSDNIIPYQITTHRHTPEIEQELKKISDVQVSFTPHLIPIIRGILTTVHAFLEENIDVEKIEKIYKEYYSNEPFVIVIDETPEPSAVRGSNYCHIGGFGIDKNNRLVVISVIDNLVKGASGQAIQNMNLMLGFDETEGLDNLGLHP</sequence>
<dbReference type="PROSITE" id="PS01224">
    <property type="entry name" value="ARGC"/>
    <property type="match status" value="1"/>
</dbReference>
<dbReference type="CDD" id="cd23934">
    <property type="entry name" value="AGPR_1_C"/>
    <property type="match status" value="1"/>
</dbReference>
<protein>
    <recommendedName>
        <fullName evidence="7">N-acetyl-gamma-glutamyl-phosphate reductase</fullName>
        <shortName evidence="7">AGPR</shortName>
        <ecNumber evidence="7">1.2.1.38</ecNumber>
    </recommendedName>
    <alternativeName>
        <fullName evidence="7">N-acetyl-glutamate semialdehyde dehydrogenase</fullName>
        <shortName evidence="7">NAGSA dehydrogenase</shortName>
    </alternativeName>
</protein>
<dbReference type="GO" id="GO:0051287">
    <property type="term" value="F:NAD binding"/>
    <property type="evidence" value="ECO:0007669"/>
    <property type="project" value="InterPro"/>
</dbReference>
<dbReference type="NCBIfam" id="TIGR01850">
    <property type="entry name" value="argC"/>
    <property type="match status" value="1"/>
</dbReference>
<dbReference type="CDD" id="cd17895">
    <property type="entry name" value="AGPR_1_N"/>
    <property type="match status" value="1"/>
</dbReference>
<keyword evidence="2 7" id="KW-0055">Arginine biosynthesis</keyword>
<feature type="domain" description="Semialdehyde dehydrogenase NAD-binding" evidence="9">
    <location>
        <begin position="3"/>
        <end position="136"/>
    </location>
</feature>
<dbReference type="HOGENOM" id="CLU_006384_0_1_2"/>